<proteinExistence type="predicted"/>
<protein>
    <submittedName>
        <fullName evidence="1">Uncharacterized protein</fullName>
    </submittedName>
</protein>
<dbReference type="EMBL" id="RWGY01000009">
    <property type="protein sequence ID" value="TVU33806.1"/>
    <property type="molecule type" value="Genomic_DNA"/>
</dbReference>
<accession>A0A5J9VCW1</accession>
<evidence type="ECO:0000313" key="1">
    <source>
        <dbReference type="EMBL" id="TVU33806.1"/>
    </source>
</evidence>
<sequence>MVMARARRAILRAVREAGVTEEDDRISRDQFCCLSHAEDELERWKARWRSCNAIAGTEKEKERLAGSYAVANVHLRGMPDAVNSVSVSGLFENASLDEWVTNESTIAGEVVIGDGSDNMAKIFVLRVYRLK</sequence>
<gene>
    <name evidence="1" type="ORF">EJB05_15615</name>
</gene>
<name>A0A5J9VCW1_9POAL</name>
<feature type="non-terminal residue" evidence="1">
    <location>
        <position position="1"/>
    </location>
</feature>
<reference evidence="1 2" key="1">
    <citation type="journal article" date="2019" name="Sci. Rep.">
        <title>A high-quality genome of Eragrostis curvula grass provides insights into Poaceae evolution and supports new strategies to enhance forage quality.</title>
        <authorList>
            <person name="Carballo J."/>
            <person name="Santos B.A.C.M."/>
            <person name="Zappacosta D."/>
            <person name="Garbus I."/>
            <person name="Selva J.P."/>
            <person name="Gallo C.A."/>
            <person name="Diaz A."/>
            <person name="Albertini E."/>
            <person name="Caccamo M."/>
            <person name="Echenique V."/>
        </authorList>
    </citation>
    <scope>NUCLEOTIDE SEQUENCE [LARGE SCALE GENOMIC DNA]</scope>
    <source>
        <strain evidence="2">cv. Victoria</strain>
        <tissue evidence="1">Leaf</tissue>
    </source>
</reference>
<dbReference type="AlphaFoldDB" id="A0A5J9VCW1"/>
<keyword evidence="2" id="KW-1185">Reference proteome</keyword>
<comment type="caution">
    <text evidence="1">The sequence shown here is derived from an EMBL/GenBank/DDBJ whole genome shotgun (WGS) entry which is preliminary data.</text>
</comment>
<evidence type="ECO:0000313" key="2">
    <source>
        <dbReference type="Proteomes" id="UP000324897"/>
    </source>
</evidence>
<dbReference type="Gramene" id="TVU33806">
    <property type="protein sequence ID" value="TVU33806"/>
    <property type="gene ID" value="EJB05_15615"/>
</dbReference>
<organism evidence="1 2">
    <name type="scientific">Eragrostis curvula</name>
    <name type="common">weeping love grass</name>
    <dbReference type="NCBI Taxonomy" id="38414"/>
    <lineage>
        <taxon>Eukaryota</taxon>
        <taxon>Viridiplantae</taxon>
        <taxon>Streptophyta</taxon>
        <taxon>Embryophyta</taxon>
        <taxon>Tracheophyta</taxon>
        <taxon>Spermatophyta</taxon>
        <taxon>Magnoliopsida</taxon>
        <taxon>Liliopsida</taxon>
        <taxon>Poales</taxon>
        <taxon>Poaceae</taxon>
        <taxon>PACMAD clade</taxon>
        <taxon>Chloridoideae</taxon>
        <taxon>Eragrostideae</taxon>
        <taxon>Eragrostidinae</taxon>
        <taxon>Eragrostis</taxon>
    </lineage>
</organism>
<dbReference type="Proteomes" id="UP000324897">
    <property type="component" value="Unassembled WGS sequence"/>
</dbReference>